<evidence type="ECO:0000256" key="6">
    <source>
        <dbReference type="ARBA" id="ARBA00022617"/>
    </source>
</evidence>
<evidence type="ECO:0000256" key="11">
    <source>
        <dbReference type="ARBA" id="ARBA00023004"/>
    </source>
</evidence>
<dbReference type="RefSeq" id="WP_065991364.1">
    <property type="nucleotide sequence ID" value="NZ_MDEN01000066.1"/>
</dbReference>
<dbReference type="Pfam" id="PF03653">
    <property type="entry name" value="UPF0093"/>
    <property type="match status" value="1"/>
</dbReference>
<comment type="similarity">
    <text evidence="3 14 15">Belongs to the HemJ family.</text>
</comment>
<feature type="binding site" description="axial binding residue" evidence="14">
    <location>
        <position position="85"/>
    </location>
    <ligand>
        <name>heme</name>
        <dbReference type="ChEBI" id="CHEBI:30413"/>
    </ligand>
    <ligandPart>
        <name>Fe</name>
        <dbReference type="ChEBI" id="CHEBI:18248"/>
    </ligandPart>
</feature>
<evidence type="ECO:0000313" key="16">
    <source>
        <dbReference type="EMBL" id="OCX16014.1"/>
    </source>
</evidence>
<keyword evidence="12 14" id="KW-0472">Membrane</keyword>
<comment type="catalytic activity">
    <reaction evidence="13 14 15">
        <text>protoporphyrinogen IX + 3 A = protoporphyrin IX + 3 AH2</text>
        <dbReference type="Rhea" id="RHEA:62000"/>
        <dbReference type="ChEBI" id="CHEBI:13193"/>
        <dbReference type="ChEBI" id="CHEBI:17499"/>
        <dbReference type="ChEBI" id="CHEBI:57306"/>
        <dbReference type="ChEBI" id="CHEBI:57307"/>
    </reaction>
</comment>
<evidence type="ECO:0000256" key="15">
    <source>
        <dbReference type="PIRNR" id="PIRNR004638"/>
    </source>
</evidence>
<organism evidence="16 17">
    <name type="scientific">Pseudomonas graminis</name>
    <dbReference type="NCBI Taxonomy" id="158627"/>
    <lineage>
        <taxon>Bacteria</taxon>
        <taxon>Pseudomonadati</taxon>
        <taxon>Pseudomonadota</taxon>
        <taxon>Gammaproteobacteria</taxon>
        <taxon>Pseudomonadales</taxon>
        <taxon>Pseudomonadaceae</taxon>
        <taxon>Pseudomonas</taxon>
    </lineage>
</organism>
<keyword evidence="6 14" id="KW-0349">Heme</keyword>
<dbReference type="GO" id="GO:0070818">
    <property type="term" value="F:protoporphyrinogen oxidase activity"/>
    <property type="evidence" value="ECO:0007669"/>
    <property type="project" value="UniProtKB-UniRule"/>
</dbReference>
<feature type="transmembrane region" description="Helical" evidence="14">
    <location>
        <begin position="80"/>
        <end position="99"/>
    </location>
</feature>
<comment type="pathway">
    <text evidence="2 14 15">Porphyrin-containing compound metabolism; protoporphyrin-IX biosynthesis; protoporphyrin-IX from protoporphyrinogen-IX: step 1/1.</text>
</comment>
<evidence type="ECO:0000256" key="4">
    <source>
        <dbReference type="ARBA" id="ARBA00017504"/>
    </source>
</evidence>
<keyword evidence="11 14" id="KW-0408">Iron</keyword>
<evidence type="ECO:0000256" key="3">
    <source>
        <dbReference type="ARBA" id="ARBA00006501"/>
    </source>
</evidence>
<dbReference type="PIRSF" id="PIRSF004638">
    <property type="entry name" value="UCP004638"/>
    <property type="match status" value="1"/>
</dbReference>
<dbReference type="GO" id="GO:0046872">
    <property type="term" value="F:metal ion binding"/>
    <property type="evidence" value="ECO:0007669"/>
    <property type="project" value="UniProtKB-UniRule"/>
</dbReference>
<keyword evidence="7 14" id="KW-0812">Transmembrane</keyword>
<dbReference type="GO" id="GO:0006782">
    <property type="term" value="P:protoporphyrinogen IX biosynthetic process"/>
    <property type="evidence" value="ECO:0007669"/>
    <property type="project" value="UniProtKB-UniRule"/>
</dbReference>
<comment type="subcellular location">
    <subcellularLocation>
        <location evidence="1 14">Cell membrane</location>
        <topology evidence="1 14">Multi-pass membrane protein</topology>
    </subcellularLocation>
</comment>
<keyword evidence="10 14" id="KW-0560">Oxidoreductase</keyword>
<dbReference type="NCBIfam" id="TIGR00701">
    <property type="entry name" value="protoporphyrinogen oxidase HemJ"/>
    <property type="match status" value="1"/>
</dbReference>
<evidence type="ECO:0000256" key="5">
    <source>
        <dbReference type="ARBA" id="ARBA00022475"/>
    </source>
</evidence>
<keyword evidence="5 14" id="KW-1003">Cell membrane</keyword>
<dbReference type="PANTHER" id="PTHR40255:SF1">
    <property type="entry name" value="PROTOPORPHYRINOGEN IX OXIDASE"/>
    <property type="match status" value="1"/>
</dbReference>
<evidence type="ECO:0000256" key="7">
    <source>
        <dbReference type="ARBA" id="ARBA00022692"/>
    </source>
</evidence>
<dbReference type="Proteomes" id="UP000095143">
    <property type="component" value="Unassembled WGS sequence"/>
</dbReference>
<dbReference type="PANTHER" id="PTHR40255">
    <property type="entry name" value="UPF0093 MEMBRANE PROTEIN SLR1790"/>
    <property type="match status" value="1"/>
</dbReference>
<protein>
    <recommendedName>
        <fullName evidence="4 14">Protoporphyrinogen IX oxidase</fullName>
        <shortName evidence="14">PPO</shortName>
        <ecNumber evidence="14 15">1.3.99.-</ecNumber>
    </recommendedName>
</protein>
<proteinExistence type="inferred from homology"/>
<evidence type="ECO:0000256" key="2">
    <source>
        <dbReference type="ARBA" id="ARBA00005073"/>
    </source>
</evidence>
<feature type="transmembrane region" description="Helical" evidence="14">
    <location>
        <begin position="6"/>
        <end position="29"/>
    </location>
</feature>
<dbReference type="UniPathway" id="UPA00251">
    <property type="reaction ID" value="UER00324"/>
</dbReference>
<evidence type="ECO:0000256" key="13">
    <source>
        <dbReference type="ARBA" id="ARBA00048390"/>
    </source>
</evidence>
<reference evidence="16 17" key="1">
    <citation type="submission" date="2016-08" db="EMBL/GenBank/DDBJ databases">
        <title>Whole genome sequence of Pseudomonas graminis strain UASWS1507, a potential biological control agent for agriculture.</title>
        <authorList>
            <person name="Crovadore J."/>
            <person name="Calmin G."/>
            <person name="Chablais R."/>
            <person name="Cochard B."/>
            <person name="Lefort F."/>
        </authorList>
    </citation>
    <scope>NUCLEOTIDE SEQUENCE [LARGE SCALE GENOMIC DNA]</scope>
    <source>
        <strain evidence="16 17">UASWS1507</strain>
    </source>
</reference>
<dbReference type="AlphaFoldDB" id="A0A1C2DMN1"/>
<comment type="function">
    <text evidence="14 15">Catalyzes the oxidation of protoporphyrinogen IX to protoporphyrin IX.</text>
</comment>
<gene>
    <name evidence="16" type="ORF">BBI10_20095</name>
</gene>
<evidence type="ECO:0000256" key="9">
    <source>
        <dbReference type="ARBA" id="ARBA00022989"/>
    </source>
</evidence>
<feature type="binding site" description="axial binding residue" evidence="14">
    <location>
        <position position="10"/>
    </location>
    <ligand>
        <name>heme</name>
        <dbReference type="ChEBI" id="CHEBI:30413"/>
    </ligand>
    <ligandPart>
        <name>Fe</name>
        <dbReference type="ChEBI" id="CHEBI:18248"/>
    </ligandPart>
</feature>
<dbReference type="EMBL" id="MDEN01000066">
    <property type="protein sequence ID" value="OCX16014.1"/>
    <property type="molecule type" value="Genomic_DNA"/>
</dbReference>
<evidence type="ECO:0000256" key="12">
    <source>
        <dbReference type="ARBA" id="ARBA00023136"/>
    </source>
</evidence>
<dbReference type="EC" id="1.3.99.-" evidence="14 15"/>
<name>A0A1C2DMN1_9PSED</name>
<keyword evidence="9 14" id="KW-1133">Transmembrane helix</keyword>
<keyword evidence="8 14" id="KW-0479">Metal-binding</keyword>
<dbReference type="InterPro" id="IPR005265">
    <property type="entry name" value="HemJ-like"/>
</dbReference>
<dbReference type="GO" id="GO:0005886">
    <property type="term" value="C:plasma membrane"/>
    <property type="evidence" value="ECO:0007669"/>
    <property type="project" value="UniProtKB-SubCell"/>
</dbReference>
<dbReference type="OrthoDB" id="9800824at2"/>
<sequence>MLYLWIKALHIIAMVCWFAALFYLPRLFVYHAMSEDSVSRERFCTMERKLYRGIMMPSMIATLVFGIWLIVLAPGFLQQGWLHAKLTLVVLLIGYHHVCGAQVKRFARGEPGRSHVFYRWFNEVPVLILLAVVILVVVKPF</sequence>
<evidence type="ECO:0000313" key="17">
    <source>
        <dbReference type="Proteomes" id="UP000095143"/>
    </source>
</evidence>
<dbReference type="HAMAP" id="MF_02239">
    <property type="entry name" value="HemJ"/>
    <property type="match status" value="1"/>
</dbReference>
<feature type="transmembrane region" description="Helical" evidence="14">
    <location>
        <begin position="120"/>
        <end position="138"/>
    </location>
</feature>
<accession>A0A1C2DMN1</accession>
<evidence type="ECO:0000256" key="8">
    <source>
        <dbReference type="ARBA" id="ARBA00022723"/>
    </source>
</evidence>
<dbReference type="STRING" id="158627.BW687_25165"/>
<evidence type="ECO:0000256" key="10">
    <source>
        <dbReference type="ARBA" id="ARBA00023002"/>
    </source>
</evidence>
<comment type="subunit">
    <text evidence="14">Homodimer.</text>
</comment>
<evidence type="ECO:0000256" key="14">
    <source>
        <dbReference type="HAMAP-Rule" id="MF_02239"/>
    </source>
</evidence>
<evidence type="ECO:0000256" key="1">
    <source>
        <dbReference type="ARBA" id="ARBA00004651"/>
    </source>
</evidence>
<comment type="caution">
    <text evidence="16">The sequence shown here is derived from an EMBL/GenBank/DDBJ whole genome shotgun (WGS) entry which is preliminary data.</text>
</comment>
<feature type="transmembrane region" description="Helical" evidence="14">
    <location>
        <begin position="50"/>
        <end position="74"/>
    </location>
</feature>
<comment type="cofactor">
    <cofactor evidence="14 15">
        <name>heme b</name>
        <dbReference type="ChEBI" id="CHEBI:60344"/>
    </cofactor>
    <text evidence="14 15">Binds 1 heme b (iron(II)-protoporphyrin IX) group per subunit.</text>
</comment>